<name>A0AAV0VFF5_9HEMI</name>
<keyword evidence="2" id="KW-0732">Signal</keyword>
<dbReference type="CDD" id="cd05382">
    <property type="entry name" value="CAP_GAPR1-like"/>
    <property type="match status" value="1"/>
</dbReference>
<feature type="chain" id="PRO_5043550065" description="SCP domain-containing protein" evidence="2">
    <location>
        <begin position="23"/>
        <end position="589"/>
    </location>
</feature>
<dbReference type="SUPFAM" id="SSF55797">
    <property type="entry name" value="PR-1-like"/>
    <property type="match status" value="1"/>
</dbReference>
<evidence type="ECO:0000313" key="5">
    <source>
        <dbReference type="Proteomes" id="UP001160148"/>
    </source>
</evidence>
<dbReference type="SMART" id="SM00198">
    <property type="entry name" value="SCP"/>
    <property type="match status" value="1"/>
</dbReference>
<feature type="domain" description="SCP" evidence="3">
    <location>
        <begin position="401"/>
        <end position="536"/>
    </location>
</feature>
<gene>
    <name evidence="4" type="ORF">MEUPH1_LOCUS266</name>
</gene>
<feature type="signal peptide" evidence="2">
    <location>
        <begin position="1"/>
        <end position="22"/>
    </location>
</feature>
<feature type="region of interest" description="Disordered" evidence="1">
    <location>
        <begin position="35"/>
        <end position="63"/>
    </location>
</feature>
<proteinExistence type="predicted"/>
<dbReference type="FunFam" id="3.40.33.10:FF:000010">
    <property type="entry name" value="Predicted protein"/>
    <property type="match status" value="1"/>
</dbReference>
<sequence length="589" mass="66503">MAKSIYFSLLLLVLCLIYESYGNHHIVKHTRLPSRRISSNDGPYSSSSSSSSSSSPTTGAETNGEVADAVITSESEPTSLSPSYLRKSFSLNNYSGYGRNPGLGLNSKSLSGKYYEQQPNDMDSEDLNNGQIQDSMSSHFMNNKPLRDVYYRNNGINRQNSMTPRVLNSKPLKGLYSINNQNDKTLEDSRIGKRQNSITSEVLNSKPLKGLYNINNQNDKTLEDLNIRKRQNSIPSDFQGFQGNDNPSMMNIMNSMKKPLNQQHIVFKSIRKCCINGECRMLQDGEECSIEDYFKNMKNKQQPNNPMFKISSNGDNGLNDIMSKFKSFGQSSFNNLGGDMGDFQETGKPSNMRLGSMRYSTNVPSIGSSNGMGSYVMPQKIKPINYPHSKPVDLSEDEANEIRNQVLQKSNLYREKYQLEPFTLDDQLTNCAQDWANQMAKLGIFDHRKNNAYGENLFSSLDFNNLGEQAVDSWYNEIIKFNIADEETELGYNIATHHMTQLLWKSSNKMGVGVSKNSNGMYNVVANYDPSGNVRGFFKENLPEIKQEDIEEAIESHNSQTESEPKSISWSSSSIPPSESEWNYEPYYN</sequence>
<dbReference type="PANTHER" id="PTHR10334">
    <property type="entry name" value="CYSTEINE-RICH SECRETORY PROTEIN-RELATED"/>
    <property type="match status" value="1"/>
</dbReference>
<evidence type="ECO:0000256" key="1">
    <source>
        <dbReference type="SAM" id="MobiDB-lite"/>
    </source>
</evidence>
<evidence type="ECO:0000259" key="3">
    <source>
        <dbReference type="SMART" id="SM00198"/>
    </source>
</evidence>
<evidence type="ECO:0000256" key="2">
    <source>
        <dbReference type="SAM" id="SignalP"/>
    </source>
</evidence>
<dbReference type="EMBL" id="CARXXK010000001">
    <property type="protein sequence ID" value="CAI6342936.1"/>
    <property type="molecule type" value="Genomic_DNA"/>
</dbReference>
<keyword evidence="5" id="KW-1185">Reference proteome</keyword>
<dbReference type="PRINTS" id="PR00837">
    <property type="entry name" value="V5TPXLIKE"/>
</dbReference>
<dbReference type="InterPro" id="IPR034113">
    <property type="entry name" value="SCP_GAPR1-like"/>
</dbReference>
<organism evidence="4 5">
    <name type="scientific">Macrosiphum euphorbiae</name>
    <name type="common">potato aphid</name>
    <dbReference type="NCBI Taxonomy" id="13131"/>
    <lineage>
        <taxon>Eukaryota</taxon>
        <taxon>Metazoa</taxon>
        <taxon>Ecdysozoa</taxon>
        <taxon>Arthropoda</taxon>
        <taxon>Hexapoda</taxon>
        <taxon>Insecta</taxon>
        <taxon>Pterygota</taxon>
        <taxon>Neoptera</taxon>
        <taxon>Paraneoptera</taxon>
        <taxon>Hemiptera</taxon>
        <taxon>Sternorrhyncha</taxon>
        <taxon>Aphidomorpha</taxon>
        <taxon>Aphidoidea</taxon>
        <taxon>Aphididae</taxon>
        <taxon>Macrosiphini</taxon>
        <taxon>Macrosiphum</taxon>
    </lineage>
</organism>
<feature type="compositionally biased region" description="Low complexity" evidence="1">
    <location>
        <begin position="45"/>
        <end position="55"/>
    </location>
</feature>
<reference evidence="4 5" key="1">
    <citation type="submission" date="2023-01" db="EMBL/GenBank/DDBJ databases">
        <authorList>
            <person name="Whitehead M."/>
        </authorList>
    </citation>
    <scope>NUCLEOTIDE SEQUENCE [LARGE SCALE GENOMIC DNA]</scope>
</reference>
<dbReference type="InterPro" id="IPR035940">
    <property type="entry name" value="CAP_sf"/>
</dbReference>
<dbReference type="InterPro" id="IPR001283">
    <property type="entry name" value="CRISP-related"/>
</dbReference>
<dbReference type="AlphaFoldDB" id="A0AAV0VFF5"/>
<feature type="compositionally biased region" description="Low complexity" evidence="1">
    <location>
        <begin position="566"/>
        <end position="581"/>
    </location>
</feature>
<dbReference type="GO" id="GO:0005576">
    <property type="term" value="C:extracellular region"/>
    <property type="evidence" value="ECO:0007669"/>
    <property type="project" value="UniProtKB-SubCell"/>
</dbReference>
<dbReference type="InterPro" id="IPR014044">
    <property type="entry name" value="CAP_dom"/>
</dbReference>
<evidence type="ECO:0000313" key="4">
    <source>
        <dbReference type="EMBL" id="CAI6342936.1"/>
    </source>
</evidence>
<dbReference type="Proteomes" id="UP001160148">
    <property type="component" value="Unassembled WGS sequence"/>
</dbReference>
<dbReference type="Pfam" id="PF00188">
    <property type="entry name" value="CAP"/>
    <property type="match status" value="1"/>
</dbReference>
<dbReference type="Gene3D" id="3.40.33.10">
    <property type="entry name" value="CAP"/>
    <property type="match status" value="1"/>
</dbReference>
<comment type="caution">
    <text evidence="4">The sequence shown here is derived from an EMBL/GenBank/DDBJ whole genome shotgun (WGS) entry which is preliminary data.</text>
</comment>
<accession>A0AAV0VFF5</accession>
<feature type="region of interest" description="Disordered" evidence="1">
    <location>
        <begin position="548"/>
        <end position="589"/>
    </location>
</feature>
<protein>
    <recommendedName>
        <fullName evidence="3">SCP domain-containing protein</fullName>
    </recommendedName>
</protein>